<evidence type="ECO:0000313" key="5">
    <source>
        <dbReference type="Proteomes" id="UP000740926"/>
    </source>
</evidence>
<feature type="domain" description="ASX DEUBAD" evidence="3">
    <location>
        <begin position="517"/>
        <end position="629"/>
    </location>
</feature>
<evidence type="ECO:0000256" key="1">
    <source>
        <dbReference type="SAM" id="Coils"/>
    </source>
</evidence>
<keyword evidence="5" id="KW-1185">Reference proteome</keyword>
<gene>
    <name evidence="4" type="ORF">G6F50_003720</name>
</gene>
<dbReference type="EMBL" id="JAANIU010000413">
    <property type="protein sequence ID" value="KAG1572458.1"/>
    <property type="molecule type" value="Genomic_DNA"/>
</dbReference>
<evidence type="ECO:0000313" key="4">
    <source>
        <dbReference type="EMBL" id="KAG1572458.1"/>
    </source>
</evidence>
<keyword evidence="1" id="KW-0175">Coiled coil</keyword>
<evidence type="ECO:0000259" key="3">
    <source>
        <dbReference type="Pfam" id="PF13919"/>
    </source>
</evidence>
<name>A0A9P6Z7N9_9FUNG</name>
<feature type="coiled-coil region" evidence="1">
    <location>
        <begin position="346"/>
        <end position="461"/>
    </location>
</feature>
<feature type="compositionally biased region" description="Polar residues" evidence="2">
    <location>
        <begin position="494"/>
        <end position="509"/>
    </location>
</feature>
<dbReference type="AlphaFoldDB" id="A0A9P6Z7N9"/>
<evidence type="ECO:0000256" key="2">
    <source>
        <dbReference type="SAM" id="MobiDB-lite"/>
    </source>
</evidence>
<feature type="region of interest" description="Disordered" evidence="2">
    <location>
        <begin position="473"/>
        <end position="509"/>
    </location>
</feature>
<comment type="caution">
    <text evidence="4">The sequence shown here is derived from an EMBL/GenBank/DDBJ whole genome shotgun (WGS) entry which is preliminary data.</text>
</comment>
<dbReference type="Pfam" id="PF13919">
    <property type="entry name" value="ASXH"/>
    <property type="match status" value="1"/>
</dbReference>
<sequence>MTQGTTNQKLPRNICKSPSLADYYKDTSYLIPAHEPAIQNDCSRLSSPTQDEVTSHLVPPEATACYDNFTSNNTPIFYPNQPEWDPTINRYPSEPPTYETRKLRVKRYIEELLKAVNAKLGQFQERYQVQYERQYVKKQAYNHTNNYQQELNKVYVEGFIQASLQFLGQKYNQIDIHSVNISQIQEYIQAKMQQHDQIECQSQSQRYMLQYIEEFVQQHIQLCTHDQTEQDICSKIEQSQCAEITGLQPSSSNQPSSFDQLRTLQDQVELERSKMQLIKIMQLEEECAKKARDERERIYQEHIEQEIEFANRIQLESANQEILVYERVIRHTNTYKDLALKYIKLARKEEDRINQAKVELFCIEEEIEKQRYAYQELIRSVDDSQRCLEEKKEELERFRKTKANEEQLYVERIKQAKAELESTSQAIDELEKNHRDRMLKAKAEHEYINRAKVELKRIEKECLEPISNRKNVKKNTVRHDQHESGNNSDEEYTPTCTETESIVNSPNNNDNQLIVNTQNTSSSKINNLLQDKDSPLVVANLKNLVPQILDKLDEESKKHLAQYLPKPDLNEHGDISEDFLTRGNPVFYDSATTWQSLLSVGSFNPQRKRKHQEVDSRFKDDQYEEYYGEKIEKSRKKLKGKRRQ</sequence>
<organism evidence="4 5">
    <name type="scientific">Rhizopus delemar</name>
    <dbReference type="NCBI Taxonomy" id="936053"/>
    <lineage>
        <taxon>Eukaryota</taxon>
        <taxon>Fungi</taxon>
        <taxon>Fungi incertae sedis</taxon>
        <taxon>Mucoromycota</taxon>
        <taxon>Mucoromycotina</taxon>
        <taxon>Mucoromycetes</taxon>
        <taxon>Mucorales</taxon>
        <taxon>Mucorineae</taxon>
        <taxon>Rhizopodaceae</taxon>
        <taxon>Rhizopus</taxon>
    </lineage>
</organism>
<accession>A0A9P6Z7N9</accession>
<reference evidence="4 5" key="1">
    <citation type="journal article" date="2020" name="Microb. Genom.">
        <title>Genetic diversity of clinical and environmental Mucorales isolates obtained from an investigation of mucormycosis cases among solid organ transplant recipients.</title>
        <authorList>
            <person name="Nguyen M.H."/>
            <person name="Kaul D."/>
            <person name="Muto C."/>
            <person name="Cheng S.J."/>
            <person name="Richter R.A."/>
            <person name="Bruno V.M."/>
            <person name="Liu G."/>
            <person name="Beyhan S."/>
            <person name="Sundermann A.J."/>
            <person name="Mounaud S."/>
            <person name="Pasculle A.W."/>
            <person name="Nierman W.C."/>
            <person name="Driscoll E."/>
            <person name="Cumbie R."/>
            <person name="Clancy C.J."/>
            <person name="Dupont C.L."/>
        </authorList>
    </citation>
    <scope>NUCLEOTIDE SEQUENCE [LARGE SCALE GENOMIC DNA]</scope>
    <source>
        <strain evidence="4 5">GL24</strain>
    </source>
</reference>
<proteinExistence type="predicted"/>
<dbReference type="InterPro" id="IPR028020">
    <property type="entry name" value="ASX_DEUBAD_dom"/>
</dbReference>
<dbReference type="Proteomes" id="UP000740926">
    <property type="component" value="Unassembled WGS sequence"/>
</dbReference>
<protein>
    <recommendedName>
        <fullName evidence="3">ASX DEUBAD domain-containing protein</fullName>
    </recommendedName>
</protein>